<keyword evidence="4 6" id="KW-1133">Transmembrane helix</keyword>
<reference evidence="7 8" key="1">
    <citation type="submission" date="2017-01" db="EMBL/GenBank/DDBJ databases">
        <authorList>
            <person name="Mah S.A."/>
            <person name="Swanson W.J."/>
            <person name="Moy G.W."/>
            <person name="Vacquier V.D."/>
        </authorList>
    </citation>
    <scope>NUCLEOTIDE SEQUENCE [LARGE SCALE GENOMIC DNA]</scope>
    <source>
        <strain evidence="7 8">DSM 11589</strain>
    </source>
</reference>
<sequence length="313" mass="33937">MAWCLFDWANSPFATIITTFIFATYFTKAVASDPATGTSQWGWAVATAGLIIAVLAPLLGACVDRLGQRKPWLAGLSGLCIVATAMLWFTTPDPSSVGWALGWLVLATVGYELGLIFYNAMLTDVASPQRLGRLSGWAWGLGYLGGLTALVIALFVLIKADTPPFGLDKSLQEPVRATVLLTAAWFTVFAIPLFLWVPDVPRRESVRQACRHAVADLKHLWRVLRAHPTVLRFLLAQMLYTDGLNTLFAFGGIYAAGTFGMSFDQIILLGILLNVSAGAGAFLFGWCDDTVLVPAGPSPSPCWPSCCWAERCW</sequence>
<dbReference type="PANTHER" id="PTHR23519">
    <property type="entry name" value="AUTOPHAGY-RELATED PROTEIN 22"/>
    <property type="match status" value="1"/>
</dbReference>
<evidence type="ECO:0000256" key="2">
    <source>
        <dbReference type="ARBA" id="ARBA00022448"/>
    </source>
</evidence>
<keyword evidence="5 6" id="KW-0472">Membrane</keyword>
<evidence type="ECO:0000256" key="1">
    <source>
        <dbReference type="ARBA" id="ARBA00004127"/>
    </source>
</evidence>
<feature type="transmembrane region" description="Helical" evidence="6">
    <location>
        <begin position="41"/>
        <end position="60"/>
    </location>
</feature>
<gene>
    <name evidence="7" type="ORF">SAMN05421779_10250</name>
</gene>
<accession>A0A1N7JB84</accession>
<dbReference type="STRING" id="80876.SAMN05421779_10250"/>
<dbReference type="EMBL" id="FTOA01000002">
    <property type="protein sequence ID" value="SIS46527.1"/>
    <property type="molecule type" value="Genomic_DNA"/>
</dbReference>
<feature type="transmembrane region" description="Helical" evidence="6">
    <location>
        <begin position="72"/>
        <end position="89"/>
    </location>
</feature>
<dbReference type="PANTHER" id="PTHR23519:SF1">
    <property type="entry name" value="AUTOPHAGY-RELATED PROTEIN 22"/>
    <property type="match status" value="1"/>
</dbReference>
<dbReference type="GO" id="GO:0012505">
    <property type="term" value="C:endomembrane system"/>
    <property type="evidence" value="ECO:0007669"/>
    <property type="project" value="UniProtKB-SubCell"/>
</dbReference>
<dbReference type="Pfam" id="PF11700">
    <property type="entry name" value="ATG22"/>
    <property type="match status" value="1"/>
</dbReference>
<feature type="transmembrane region" description="Helical" evidence="6">
    <location>
        <begin position="178"/>
        <end position="197"/>
    </location>
</feature>
<proteinExistence type="predicted"/>
<dbReference type="RefSeq" id="WP_322099111.1">
    <property type="nucleotide sequence ID" value="NZ_FTOA01000002.1"/>
</dbReference>
<keyword evidence="2" id="KW-0813">Transport</keyword>
<evidence type="ECO:0000256" key="6">
    <source>
        <dbReference type="SAM" id="Phobius"/>
    </source>
</evidence>
<keyword evidence="3 6" id="KW-0812">Transmembrane</keyword>
<feature type="transmembrane region" description="Helical" evidence="6">
    <location>
        <begin position="266"/>
        <end position="287"/>
    </location>
</feature>
<feature type="transmembrane region" description="Helical" evidence="6">
    <location>
        <begin position="134"/>
        <end position="158"/>
    </location>
</feature>
<evidence type="ECO:0000313" key="7">
    <source>
        <dbReference type="EMBL" id="SIS46527.1"/>
    </source>
</evidence>
<keyword evidence="8" id="KW-1185">Reference proteome</keyword>
<protein>
    <submittedName>
        <fullName evidence="7">MFS transporter, UMF1 family</fullName>
    </submittedName>
</protein>
<dbReference type="Proteomes" id="UP000185678">
    <property type="component" value="Unassembled WGS sequence"/>
</dbReference>
<evidence type="ECO:0000313" key="8">
    <source>
        <dbReference type="Proteomes" id="UP000185678"/>
    </source>
</evidence>
<dbReference type="InterPro" id="IPR036259">
    <property type="entry name" value="MFS_trans_sf"/>
</dbReference>
<evidence type="ECO:0000256" key="3">
    <source>
        <dbReference type="ARBA" id="ARBA00022692"/>
    </source>
</evidence>
<dbReference type="Gene3D" id="1.20.1250.20">
    <property type="entry name" value="MFS general substrate transporter like domains"/>
    <property type="match status" value="1"/>
</dbReference>
<name>A0A1N7JB84_9PROT</name>
<comment type="subcellular location">
    <subcellularLocation>
        <location evidence="1">Endomembrane system</location>
        <topology evidence="1">Multi-pass membrane protein</topology>
    </subcellularLocation>
</comment>
<dbReference type="AlphaFoldDB" id="A0A1N7JB84"/>
<dbReference type="SUPFAM" id="SSF103473">
    <property type="entry name" value="MFS general substrate transporter"/>
    <property type="match status" value="1"/>
</dbReference>
<feature type="transmembrane region" description="Helical" evidence="6">
    <location>
        <begin position="230"/>
        <end position="254"/>
    </location>
</feature>
<organism evidence="7 8">
    <name type="scientific">Insolitispirillum peregrinum</name>
    <dbReference type="NCBI Taxonomy" id="80876"/>
    <lineage>
        <taxon>Bacteria</taxon>
        <taxon>Pseudomonadati</taxon>
        <taxon>Pseudomonadota</taxon>
        <taxon>Alphaproteobacteria</taxon>
        <taxon>Rhodospirillales</taxon>
        <taxon>Novispirillaceae</taxon>
        <taxon>Insolitispirillum</taxon>
    </lineage>
</organism>
<feature type="transmembrane region" description="Helical" evidence="6">
    <location>
        <begin position="101"/>
        <end position="122"/>
    </location>
</feature>
<evidence type="ECO:0000256" key="4">
    <source>
        <dbReference type="ARBA" id="ARBA00022989"/>
    </source>
</evidence>
<dbReference type="InterPro" id="IPR024671">
    <property type="entry name" value="Atg22-like"/>
</dbReference>
<dbReference type="InterPro" id="IPR050495">
    <property type="entry name" value="ATG22/LtaA_families"/>
</dbReference>
<evidence type="ECO:0000256" key="5">
    <source>
        <dbReference type="ARBA" id="ARBA00023136"/>
    </source>
</evidence>